<dbReference type="CDD" id="cd00657">
    <property type="entry name" value="Ferritin_like"/>
    <property type="match status" value="1"/>
</dbReference>
<comment type="caution">
    <text evidence="1">The sequence shown here is derived from an EMBL/GenBank/DDBJ whole genome shotgun (WGS) entry which is preliminary data.</text>
</comment>
<dbReference type="OrthoDB" id="5497493at2"/>
<gene>
    <name evidence="1" type="ORF">FJV41_10840</name>
</gene>
<protein>
    <submittedName>
        <fullName evidence="1">Ferritin-like domain-containing protein</fullName>
    </submittedName>
</protein>
<accession>A0A540X3Y7</accession>
<organism evidence="1 2">
    <name type="scientific">Myxococcus llanfairpwllgwyngyllgogerychwyrndrobwllllantysiliogogogochensis</name>
    <dbReference type="NCBI Taxonomy" id="2590453"/>
    <lineage>
        <taxon>Bacteria</taxon>
        <taxon>Pseudomonadati</taxon>
        <taxon>Myxococcota</taxon>
        <taxon>Myxococcia</taxon>
        <taxon>Myxococcales</taxon>
        <taxon>Cystobacterineae</taxon>
        <taxon>Myxococcaceae</taxon>
        <taxon>Myxococcus</taxon>
    </lineage>
</organism>
<reference evidence="1 2" key="1">
    <citation type="submission" date="2019-06" db="EMBL/GenBank/DDBJ databases">
        <authorList>
            <person name="Livingstone P."/>
            <person name="Whitworth D."/>
        </authorList>
    </citation>
    <scope>NUCLEOTIDE SEQUENCE [LARGE SCALE GENOMIC DNA]</scope>
    <source>
        <strain evidence="1 2">AM401</strain>
    </source>
</reference>
<dbReference type="InterPro" id="IPR009078">
    <property type="entry name" value="Ferritin-like_SF"/>
</dbReference>
<name>A0A540X3Y7_9BACT</name>
<dbReference type="RefSeq" id="WP_141642369.1">
    <property type="nucleotide sequence ID" value="NZ_VIFM01000032.1"/>
</dbReference>
<evidence type="ECO:0000313" key="1">
    <source>
        <dbReference type="EMBL" id="TQF15961.1"/>
    </source>
</evidence>
<keyword evidence="2" id="KW-1185">Reference proteome</keyword>
<sequence length="444" mass="47617">MNSNRLREIFTRALRASLASPLVLAGCGGLDLDGYSPPDCIRTNLVFRGLSPVVPTDFVELRRVRGVRMEPPFTESVLSSSGVRCATATDQPTCRSRLEALTSTTGFRTSCGELFPECAAHYLATTQGDVVTAHNSVEALLTFLGTIDTPQEAVLRVFAENDRSYHVSCSKLEHGAVKANADGTFNVVATTGTGCGGGGRLTQHVLLVSPEGEVRETRSERLETGPSNCDGRRPAGLRSNGVVDCSDALGHHFAIIAHMEAASIQAFLRLREELALHGAGVELQDAALRSAMEEVAHAEVCGRLARKHGATPSPAVVAALPPRPLAEVVLDNAVEGCVRETYGALVAYHQALHAEDAEVREAMARIAEDETRHADLSWAIDRWASTRLPESERTAVREAQVRAVEALRAQVAEPSDAALIRELGLPSPEVAVALVDTLARELWN</sequence>
<dbReference type="AlphaFoldDB" id="A0A540X3Y7"/>
<proteinExistence type="predicted"/>
<dbReference type="SUPFAM" id="SSF47240">
    <property type="entry name" value="Ferritin-like"/>
    <property type="match status" value="1"/>
</dbReference>
<dbReference type="Proteomes" id="UP000315369">
    <property type="component" value="Unassembled WGS sequence"/>
</dbReference>
<dbReference type="EMBL" id="VIFM01000032">
    <property type="protein sequence ID" value="TQF15961.1"/>
    <property type="molecule type" value="Genomic_DNA"/>
</dbReference>
<dbReference type="PROSITE" id="PS51257">
    <property type="entry name" value="PROKAR_LIPOPROTEIN"/>
    <property type="match status" value="1"/>
</dbReference>
<evidence type="ECO:0000313" key="2">
    <source>
        <dbReference type="Proteomes" id="UP000315369"/>
    </source>
</evidence>